<accession>A0A073HYS8</accession>
<sequence>MVLTHDTNPQTRGYIPPGVGIINDDPKAYKMLTYTEQILNQSDGVSRPIILQSLEYLLGIVFNLIEEDEHQTIVDIMAELTGKVLELTNRSEVLHEDHLRDYYKYNPLVARQLIVEQQKQSDQQH</sequence>
<reference evidence="2" key="1">
    <citation type="journal article" date="2014" name="Cell">
        <title>The Architecture of a Scrambled Genome Reveals Massive Levels of Genomic Rearrangement during Development.</title>
        <authorList>
            <person name="Chen X."/>
            <person name="Bracht J.R."/>
            <person name="Goldman A.D."/>
            <person name="Dolzhenko E."/>
            <person name="Clay D.M."/>
            <person name="Swart E.C."/>
            <person name="Perlman D.H."/>
            <person name="Doak T.G."/>
            <person name="Stuart A."/>
            <person name="Amemiya C.T."/>
            <person name="Sebra R.P."/>
            <person name="Landweber L.F."/>
        </authorList>
    </citation>
    <scope>NUCLEOTIDE SEQUENCE [LARGE SCALE GENOMIC DNA]</scope>
    <source>
        <strain evidence="2">JRB310</strain>
    </source>
</reference>
<name>A0A073HYS8_9SPIT</name>
<gene>
    <name evidence="1" type="ORF">OXYTRIMIC_181</name>
</gene>
<protein>
    <submittedName>
        <fullName evidence="1">Uncharacterized protein</fullName>
    </submittedName>
</protein>
<proteinExistence type="predicted"/>
<dbReference type="AlphaFoldDB" id="A0A073HYS8"/>
<evidence type="ECO:0000313" key="2">
    <source>
        <dbReference type="Proteomes" id="UP000053232"/>
    </source>
</evidence>
<comment type="caution">
    <text evidence="1">The sequence shown here is derived from an EMBL/GenBank/DDBJ whole genome shotgun (WGS) entry which is preliminary data.</text>
</comment>
<dbReference type="Proteomes" id="UP000053232">
    <property type="component" value="Unassembled WGS sequence"/>
</dbReference>
<keyword evidence="2" id="KW-1185">Reference proteome</keyword>
<organism evidence="1 2">
    <name type="scientific">Oxytricha trifallax</name>
    <dbReference type="NCBI Taxonomy" id="1172189"/>
    <lineage>
        <taxon>Eukaryota</taxon>
        <taxon>Sar</taxon>
        <taxon>Alveolata</taxon>
        <taxon>Ciliophora</taxon>
        <taxon>Intramacronucleata</taxon>
        <taxon>Spirotrichea</taxon>
        <taxon>Stichotrichia</taxon>
        <taxon>Sporadotrichida</taxon>
        <taxon>Oxytrichidae</taxon>
        <taxon>Oxytrichinae</taxon>
        <taxon>Oxytricha</taxon>
    </lineage>
</organism>
<dbReference type="EMBL" id="ARYC01015094">
    <property type="protein sequence ID" value="KEJ82579.1"/>
    <property type="molecule type" value="Genomic_DNA"/>
</dbReference>
<evidence type="ECO:0000313" key="1">
    <source>
        <dbReference type="EMBL" id="KEJ82579.1"/>
    </source>
</evidence>